<protein>
    <submittedName>
        <fullName evidence="3">Transposase</fullName>
    </submittedName>
</protein>
<evidence type="ECO:0000256" key="1">
    <source>
        <dbReference type="SAM" id="MobiDB-lite"/>
    </source>
</evidence>
<feature type="domain" description="Integrase catalytic" evidence="2">
    <location>
        <begin position="219"/>
        <end position="427"/>
    </location>
</feature>
<accession>A0A2S7C2E4</accession>
<proteinExistence type="predicted"/>
<dbReference type="AlphaFoldDB" id="A0A2S7C2E4"/>
<dbReference type="RefSeq" id="WP_104615970.1">
    <property type="nucleotide sequence ID" value="NZ_CP167817.1"/>
</dbReference>
<dbReference type="EMBL" id="MDEE01000017">
    <property type="protein sequence ID" value="PPU55620.1"/>
    <property type="molecule type" value="Genomic_DNA"/>
</dbReference>
<feature type="region of interest" description="Disordered" evidence="1">
    <location>
        <begin position="568"/>
        <end position="622"/>
    </location>
</feature>
<dbReference type="InterPro" id="IPR001584">
    <property type="entry name" value="Integrase_cat-core"/>
</dbReference>
<reference evidence="3 4" key="1">
    <citation type="submission" date="2016-08" db="EMBL/GenBank/DDBJ databases">
        <authorList>
            <person name="Seilhamer J.J."/>
        </authorList>
    </citation>
    <scope>NUCLEOTIDE SEQUENCE [LARGE SCALE GENOMIC DNA]</scope>
    <source>
        <strain evidence="3 4">CFBP7245</strain>
    </source>
</reference>
<dbReference type="SUPFAM" id="SSF53098">
    <property type="entry name" value="Ribonuclease H-like"/>
    <property type="match status" value="1"/>
</dbReference>
<gene>
    <name evidence="3" type="ORF">XdyCFBP7245_12635</name>
</gene>
<dbReference type="Pfam" id="PF09299">
    <property type="entry name" value="Mu-transpos_C"/>
    <property type="match status" value="1"/>
</dbReference>
<sequence length="622" mass="70547">MSRTPTTFDIHPGAEVLRNGRRAFITHVLDLESVLIKDAESGEVIRALLAELASPAAASTPPPADLEEIPDEDWQTAQRRLDIIRPLVGRRDRTRQEVAERGKASGMSANTLYNWLAAYEASGRLTALMPQSRRDKGKLKLSSEIEAIIKSAIDDVYLSTQRRPITKVCDTVRQRCMTAGLEPPHPNTIRNRISLLSESFRVRRRQGAKVAEHIFSPIDSEFPGADWPLAIVQMDHTKVDIILVDDLHRRPIGRPWITLAIDVFSRMIAGFYVSFDPPGALSTGLCLAQAILPKEQWLAKHDLDAEWPLWGIPKMLHLDNAKEFRGSMLQRACSEYGIDISWRPVARPHFGGHIERLLGTLLKEIHTLPGTTFSNPRERGDYDSEAKAALTLSEFEAWLATYIAKVYHQRKHSSIGMPPLAKYREGVFGTAQRPGVGLPARITDEQRLRLDFTPYVERTIQDYGVVIDEVHYYHDVLRRWIGAKTGSSKQKRKFLFRRDPRDISVIWFYDPELRAYFDIPYRDTSHPAISIWELREAERVVKEAGKPIDERTLFDAYDRMREIEASAEAKTKAARRAQQRRRDGIGAEKPSTPPAATVSTANDPVAEIAPFEELDDLSDDRR</sequence>
<dbReference type="InterPro" id="IPR015378">
    <property type="entry name" value="Transposase-like_Mu_C"/>
</dbReference>
<evidence type="ECO:0000259" key="2">
    <source>
        <dbReference type="PROSITE" id="PS50994"/>
    </source>
</evidence>
<dbReference type="Proteomes" id="UP000238908">
    <property type="component" value="Unassembled WGS sequence"/>
</dbReference>
<dbReference type="GO" id="GO:0015074">
    <property type="term" value="P:DNA integration"/>
    <property type="evidence" value="ECO:0007669"/>
    <property type="project" value="InterPro"/>
</dbReference>
<dbReference type="GO" id="GO:0003676">
    <property type="term" value="F:nucleic acid binding"/>
    <property type="evidence" value="ECO:0007669"/>
    <property type="project" value="InterPro"/>
</dbReference>
<dbReference type="PROSITE" id="PS50994">
    <property type="entry name" value="INTEGRASE"/>
    <property type="match status" value="1"/>
</dbReference>
<comment type="caution">
    <text evidence="3">The sequence shown here is derived from an EMBL/GenBank/DDBJ whole genome shotgun (WGS) entry which is preliminary data.</text>
</comment>
<dbReference type="InterPro" id="IPR036397">
    <property type="entry name" value="RNaseH_sf"/>
</dbReference>
<evidence type="ECO:0000313" key="4">
    <source>
        <dbReference type="Proteomes" id="UP000238908"/>
    </source>
</evidence>
<evidence type="ECO:0000313" key="3">
    <source>
        <dbReference type="EMBL" id="PPU55620.1"/>
    </source>
</evidence>
<dbReference type="Gene3D" id="3.30.420.10">
    <property type="entry name" value="Ribonuclease H-like superfamily/Ribonuclease H"/>
    <property type="match status" value="1"/>
</dbReference>
<feature type="compositionally biased region" description="Acidic residues" evidence="1">
    <location>
        <begin position="610"/>
        <end position="622"/>
    </location>
</feature>
<dbReference type="InterPro" id="IPR012337">
    <property type="entry name" value="RNaseH-like_sf"/>
</dbReference>
<name>A0A2S7C2E4_9XANT</name>
<organism evidence="3 4">
    <name type="scientific">Xanthomonas dyei</name>
    <dbReference type="NCBI Taxonomy" id="743699"/>
    <lineage>
        <taxon>Bacteria</taxon>
        <taxon>Pseudomonadati</taxon>
        <taxon>Pseudomonadota</taxon>
        <taxon>Gammaproteobacteria</taxon>
        <taxon>Lysobacterales</taxon>
        <taxon>Lysobacteraceae</taxon>
        <taxon>Xanthomonas</taxon>
    </lineage>
</organism>